<protein>
    <submittedName>
        <fullName evidence="2">Uncharacterized protein</fullName>
    </submittedName>
</protein>
<dbReference type="EMBL" id="MU853773">
    <property type="protein sequence ID" value="KAK3942469.1"/>
    <property type="molecule type" value="Genomic_DNA"/>
</dbReference>
<keyword evidence="1" id="KW-0472">Membrane</keyword>
<evidence type="ECO:0000256" key="1">
    <source>
        <dbReference type="SAM" id="Phobius"/>
    </source>
</evidence>
<feature type="transmembrane region" description="Helical" evidence="1">
    <location>
        <begin position="12"/>
        <end position="32"/>
    </location>
</feature>
<dbReference type="AlphaFoldDB" id="A0AAN6S6P4"/>
<organism evidence="2 3">
    <name type="scientific">Diplogelasinospora grovesii</name>
    <dbReference type="NCBI Taxonomy" id="303347"/>
    <lineage>
        <taxon>Eukaryota</taxon>
        <taxon>Fungi</taxon>
        <taxon>Dikarya</taxon>
        <taxon>Ascomycota</taxon>
        <taxon>Pezizomycotina</taxon>
        <taxon>Sordariomycetes</taxon>
        <taxon>Sordariomycetidae</taxon>
        <taxon>Sordariales</taxon>
        <taxon>Diplogelasinosporaceae</taxon>
        <taxon>Diplogelasinospora</taxon>
    </lineage>
</organism>
<comment type="caution">
    <text evidence="2">The sequence shown here is derived from an EMBL/GenBank/DDBJ whole genome shotgun (WGS) entry which is preliminary data.</text>
</comment>
<keyword evidence="1" id="KW-1133">Transmembrane helix</keyword>
<name>A0AAN6S6P4_9PEZI</name>
<evidence type="ECO:0000313" key="2">
    <source>
        <dbReference type="EMBL" id="KAK3942469.1"/>
    </source>
</evidence>
<proteinExistence type="predicted"/>
<gene>
    <name evidence="2" type="ORF">QBC46DRAFT_379707</name>
</gene>
<keyword evidence="3" id="KW-1185">Reference proteome</keyword>
<evidence type="ECO:0000313" key="3">
    <source>
        <dbReference type="Proteomes" id="UP001303473"/>
    </source>
</evidence>
<sequence>MPPPALWQPAPSASLSLIWANYLLYTSTRFFVRASVLMLYSRIFWASAHHLIYTGLPRHCCCYGNGVRCLVNCAADTVPPAAPLTGLSPPPGRTGHWDACRRWAEESERP</sequence>
<dbReference type="Proteomes" id="UP001303473">
    <property type="component" value="Unassembled WGS sequence"/>
</dbReference>
<keyword evidence="1" id="KW-0812">Transmembrane</keyword>
<reference evidence="3" key="1">
    <citation type="journal article" date="2023" name="Mol. Phylogenet. Evol.">
        <title>Genome-scale phylogeny and comparative genomics of the fungal order Sordariales.</title>
        <authorList>
            <person name="Hensen N."/>
            <person name="Bonometti L."/>
            <person name="Westerberg I."/>
            <person name="Brannstrom I.O."/>
            <person name="Guillou S."/>
            <person name="Cros-Aarteil S."/>
            <person name="Calhoun S."/>
            <person name="Haridas S."/>
            <person name="Kuo A."/>
            <person name="Mondo S."/>
            <person name="Pangilinan J."/>
            <person name="Riley R."/>
            <person name="LaButti K."/>
            <person name="Andreopoulos B."/>
            <person name="Lipzen A."/>
            <person name="Chen C."/>
            <person name="Yan M."/>
            <person name="Daum C."/>
            <person name="Ng V."/>
            <person name="Clum A."/>
            <person name="Steindorff A."/>
            <person name="Ohm R.A."/>
            <person name="Martin F."/>
            <person name="Silar P."/>
            <person name="Natvig D.O."/>
            <person name="Lalanne C."/>
            <person name="Gautier V."/>
            <person name="Ament-Velasquez S.L."/>
            <person name="Kruys A."/>
            <person name="Hutchinson M.I."/>
            <person name="Powell A.J."/>
            <person name="Barry K."/>
            <person name="Miller A.N."/>
            <person name="Grigoriev I.V."/>
            <person name="Debuchy R."/>
            <person name="Gladieux P."/>
            <person name="Hiltunen Thoren M."/>
            <person name="Johannesson H."/>
        </authorList>
    </citation>
    <scope>NUCLEOTIDE SEQUENCE [LARGE SCALE GENOMIC DNA]</scope>
    <source>
        <strain evidence="3">CBS 340.73</strain>
    </source>
</reference>
<accession>A0AAN6S6P4</accession>